<dbReference type="Gene3D" id="1.25.40.10">
    <property type="entry name" value="Tetratricopeptide repeat domain"/>
    <property type="match status" value="1"/>
</dbReference>
<gene>
    <name evidence="1" type="ORF">MNBD_GAMMA26-962</name>
</gene>
<accession>A0A3B1AJV0</accession>
<reference evidence="1" key="1">
    <citation type="submission" date="2018-06" db="EMBL/GenBank/DDBJ databases">
        <authorList>
            <person name="Zhirakovskaya E."/>
        </authorList>
    </citation>
    <scope>NUCLEOTIDE SEQUENCE</scope>
</reference>
<dbReference type="SUPFAM" id="SSF48452">
    <property type="entry name" value="TPR-like"/>
    <property type="match status" value="1"/>
</dbReference>
<proteinExistence type="predicted"/>
<evidence type="ECO:0000313" key="1">
    <source>
        <dbReference type="EMBL" id="VAX06196.1"/>
    </source>
</evidence>
<dbReference type="AlphaFoldDB" id="A0A3B1AJV0"/>
<dbReference type="EMBL" id="UOFX01000011">
    <property type="protein sequence ID" value="VAX06196.1"/>
    <property type="molecule type" value="Genomic_DNA"/>
</dbReference>
<protein>
    <submittedName>
        <fullName evidence="1">Uncharacterized protein</fullName>
    </submittedName>
</protein>
<organism evidence="1">
    <name type="scientific">hydrothermal vent metagenome</name>
    <dbReference type="NCBI Taxonomy" id="652676"/>
    <lineage>
        <taxon>unclassified sequences</taxon>
        <taxon>metagenomes</taxon>
        <taxon>ecological metagenomes</taxon>
    </lineage>
</organism>
<dbReference type="InterPro" id="IPR011990">
    <property type="entry name" value="TPR-like_helical_dom_sf"/>
</dbReference>
<sequence length="228" mass="25814">MSHSLKQIAAVCAIALLCTTMVLAAKRGIANVHSYLLQAHLNSWSSTATAPTEAAWDKAKGFFQTAINQTPKDPQLLQYGGILHEWRIAMDTDDTEIRDQHLNQSIEYYRTSTRQRPTWPYAWMNLAVALNQAGQNDTEFQYAFGMAIKLGPWESTIVLNMAELGLHAWQNLTPENKRNLRDNIQNAATRNPGKAIKIAEQQNRLLILCYMVKGNKPITKHCRKKGFF</sequence>
<name>A0A3B1AJV0_9ZZZZ</name>